<reference evidence="1" key="1">
    <citation type="submission" date="2020-01" db="EMBL/GenBank/DDBJ databases">
        <authorList>
            <person name="Meier V. D."/>
            <person name="Meier V D."/>
        </authorList>
    </citation>
    <scope>NUCLEOTIDE SEQUENCE</scope>
    <source>
        <strain evidence="1">HLG_WM_MAG_07</strain>
    </source>
</reference>
<protein>
    <submittedName>
        <fullName evidence="1">Uncharacterized protein</fullName>
    </submittedName>
</protein>
<dbReference type="EMBL" id="CACVAY010000078">
    <property type="protein sequence ID" value="CAA6816743.1"/>
    <property type="molecule type" value="Genomic_DNA"/>
</dbReference>
<gene>
    <name evidence="1" type="ORF">HELGO_WM42495</name>
</gene>
<name>A0A6S6TLX2_9GAMM</name>
<proteinExistence type="predicted"/>
<dbReference type="AlphaFoldDB" id="A0A6S6TLX2"/>
<accession>A0A6S6TLX2</accession>
<organism evidence="1">
    <name type="scientific">uncultured Thiotrichaceae bacterium</name>
    <dbReference type="NCBI Taxonomy" id="298394"/>
    <lineage>
        <taxon>Bacteria</taxon>
        <taxon>Pseudomonadati</taxon>
        <taxon>Pseudomonadota</taxon>
        <taxon>Gammaproteobacteria</taxon>
        <taxon>Thiotrichales</taxon>
        <taxon>Thiotrichaceae</taxon>
        <taxon>environmental samples</taxon>
    </lineage>
</organism>
<sequence length="32" mass="3618">MNTKGLKKIKMAKFEGFRTDVLNGMGGDEKWS</sequence>
<evidence type="ECO:0000313" key="1">
    <source>
        <dbReference type="EMBL" id="CAA6816743.1"/>
    </source>
</evidence>